<evidence type="ECO:0000256" key="2">
    <source>
        <dbReference type="SAM" id="Phobius"/>
    </source>
</evidence>
<dbReference type="Pfam" id="PF04488">
    <property type="entry name" value="Gly_transf_sug"/>
    <property type="match status" value="1"/>
</dbReference>
<comment type="similarity">
    <text evidence="1">Belongs to the glycosyltransferase 32 family.</text>
</comment>
<protein>
    <submittedName>
        <fullName evidence="3">12903_t:CDS:1</fullName>
    </submittedName>
</protein>
<dbReference type="PANTHER" id="PTHR12042">
    <property type="entry name" value="LACTOSYLCERAMIDE 4-ALPHA-GALACTOSYLTRANSFERASE ALPHA- 1,4-GALACTOSYLTRANSFERASE"/>
    <property type="match status" value="1"/>
</dbReference>
<dbReference type="Proteomes" id="UP000789759">
    <property type="component" value="Unassembled WGS sequence"/>
</dbReference>
<feature type="transmembrane region" description="Helical" evidence="2">
    <location>
        <begin position="26"/>
        <end position="47"/>
    </location>
</feature>
<evidence type="ECO:0000256" key="1">
    <source>
        <dbReference type="ARBA" id="ARBA00009003"/>
    </source>
</evidence>
<proteinExistence type="inferred from homology"/>
<comment type="caution">
    <text evidence="3">The sequence shown here is derived from an EMBL/GenBank/DDBJ whole genome shotgun (WGS) entry which is preliminary data.</text>
</comment>
<keyword evidence="2" id="KW-1133">Transmembrane helix</keyword>
<dbReference type="AlphaFoldDB" id="A0A9N9FQ90"/>
<evidence type="ECO:0000313" key="3">
    <source>
        <dbReference type="EMBL" id="CAG8548808.1"/>
    </source>
</evidence>
<keyword evidence="2" id="KW-0812">Transmembrane</keyword>
<dbReference type="InterPro" id="IPR007577">
    <property type="entry name" value="GlycoTrfase_DXD_sugar-bd_CS"/>
</dbReference>
<keyword evidence="2" id="KW-0472">Membrane</keyword>
<name>A0A9N9FQ90_9GLOM</name>
<dbReference type="GO" id="GO:0006688">
    <property type="term" value="P:glycosphingolipid biosynthetic process"/>
    <property type="evidence" value="ECO:0007669"/>
    <property type="project" value="TreeGrafter"/>
</dbReference>
<keyword evidence="4" id="KW-1185">Reference proteome</keyword>
<dbReference type="Gene3D" id="3.90.550.20">
    <property type="match status" value="1"/>
</dbReference>
<sequence length="383" mass="45510">MSVSITYMRLNTKWTKRSNRARRLKCYYLLRTLFTLAVLFGIIFFMICDLELNIKVYWRDWISHEEFKHENLSKCFDSFSNNSEPSIIYNNILTTLPLTYGWDCYDFARSIKLKPGQPREHIIYHAYWRADLRPFGDKQIATLKSFFATQDAKYSSLILWTNGHILTVPSLEPLLEHYSDRFIIKYYNAVIESKGTPMEGSPNLKLNDKQAYLDGDLIRLLVLYKYGGVWFDMDSLFIRDFAPLMEHEWLGQWDCFMPRGYPFNGAFMRFRKNSPYLCEFLSEMANGPVPSKSSIDWGGRLYYKIFRRLIQNEKKPFGMIPWCFTDPLLCNPSNSMPNAFDEAKFDEERLLQVFAFHWHNQWDKEKGSLFRFLEQRNNEILGF</sequence>
<dbReference type="SUPFAM" id="SSF53448">
    <property type="entry name" value="Nucleotide-diphospho-sugar transferases"/>
    <property type="match status" value="1"/>
</dbReference>
<reference evidence="3" key="1">
    <citation type="submission" date="2021-06" db="EMBL/GenBank/DDBJ databases">
        <authorList>
            <person name="Kallberg Y."/>
            <person name="Tangrot J."/>
            <person name="Rosling A."/>
        </authorList>
    </citation>
    <scope>NUCLEOTIDE SEQUENCE</scope>
    <source>
        <strain evidence="3">FL966</strain>
    </source>
</reference>
<accession>A0A9N9FQ90</accession>
<dbReference type="GO" id="GO:0016758">
    <property type="term" value="F:hexosyltransferase activity"/>
    <property type="evidence" value="ECO:0007669"/>
    <property type="project" value="TreeGrafter"/>
</dbReference>
<dbReference type="PANTHER" id="PTHR12042:SF21">
    <property type="entry name" value="ALPHA1,4-GALACTOSYLTRANSFERASE 1-RELATED"/>
    <property type="match status" value="1"/>
</dbReference>
<dbReference type="InterPro" id="IPR051981">
    <property type="entry name" value="Glycosyltransf_32"/>
</dbReference>
<dbReference type="OrthoDB" id="409543at2759"/>
<dbReference type="GO" id="GO:0016020">
    <property type="term" value="C:membrane"/>
    <property type="evidence" value="ECO:0007669"/>
    <property type="project" value="GOC"/>
</dbReference>
<dbReference type="InterPro" id="IPR029044">
    <property type="entry name" value="Nucleotide-diphossugar_trans"/>
</dbReference>
<dbReference type="EMBL" id="CAJVQA010002485">
    <property type="protein sequence ID" value="CAG8548808.1"/>
    <property type="molecule type" value="Genomic_DNA"/>
</dbReference>
<gene>
    <name evidence="3" type="ORF">CPELLU_LOCUS4650</name>
</gene>
<organism evidence="3 4">
    <name type="scientific">Cetraspora pellucida</name>
    <dbReference type="NCBI Taxonomy" id="1433469"/>
    <lineage>
        <taxon>Eukaryota</taxon>
        <taxon>Fungi</taxon>
        <taxon>Fungi incertae sedis</taxon>
        <taxon>Mucoromycota</taxon>
        <taxon>Glomeromycotina</taxon>
        <taxon>Glomeromycetes</taxon>
        <taxon>Diversisporales</taxon>
        <taxon>Gigasporaceae</taxon>
        <taxon>Cetraspora</taxon>
    </lineage>
</organism>
<evidence type="ECO:0000313" key="4">
    <source>
        <dbReference type="Proteomes" id="UP000789759"/>
    </source>
</evidence>